<dbReference type="GeneID" id="45599087"/>
<feature type="domain" description="Carbohydrate kinase PfkB" evidence="3">
    <location>
        <begin position="13"/>
        <end position="305"/>
    </location>
</feature>
<reference evidence="6 9" key="1">
    <citation type="journal article" date="2017" name="ISME J.">
        <title>Unveiling bifidobacterial biogeography across the mammalian branch of the tree of life.</title>
        <authorList>
            <person name="Milani C."/>
            <person name="Mangifesta M."/>
            <person name="Mancabelli L."/>
            <person name="Lugli G.A."/>
            <person name="James K."/>
            <person name="Duranti S."/>
            <person name="Turroni F."/>
            <person name="Ferrario C."/>
            <person name="Ossiprandi M.C."/>
            <person name="van Sinderen D."/>
            <person name="Ventura M."/>
        </authorList>
    </citation>
    <scope>NUCLEOTIDE SEQUENCE [LARGE SCALE GENOMIC DNA]</scope>
    <source>
        <strain evidence="6 9">1E</strain>
    </source>
</reference>
<evidence type="ECO:0000256" key="2">
    <source>
        <dbReference type="ARBA" id="ARBA00022777"/>
    </source>
</evidence>
<dbReference type="Proteomes" id="UP001212008">
    <property type="component" value="Unassembled WGS sequence"/>
</dbReference>
<dbReference type="SUPFAM" id="SSF53613">
    <property type="entry name" value="Ribokinase-like"/>
    <property type="match status" value="1"/>
</dbReference>
<dbReference type="Gene3D" id="3.40.1190.20">
    <property type="match status" value="1"/>
</dbReference>
<dbReference type="Pfam" id="PF00294">
    <property type="entry name" value="PfkB"/>
    <property type="match status" value="1"/>
</dbReference>
<evidence type="ECO:0000313" key="8">
    <source>
        <dbReference type="EMBL" id="VWQ14814.1"/>
    </source>
</evidence>
<dbReference type="PROSITE" id="PS00583">
    <property type="entry name" value="PFKB_KINASES_1"/>
    <property type="match status" value="1"/>
</dbReference>
<evidence type="ECO:0000313" key="5">
    <source>
        <dbReference type="EMBL" id="MDB6490990.1"/>
    </source>
</evidence>
<evidence type="ECO:0000313" key="6">
    <source>
        <dbReference type="EMBL" id="PAC73834.1"/>
    </source>
</evidence>
<organism evidence="6 9">
    <name type="scientific">Bifidobacterium pseudocatenulatum</name>
    <dbReference type="NCBI Taxonomy" id="28026"/>
    <lineage>
        <taxon>Bacteria</taxon>
        <taxon>Bacillati</taxon>
        <taxon>Actinomycetota</taxon>
        <taxon>Actinomycetes</taxon>
        <taxon>Bifidobacteriales</taxon>
        <taxon>Bifidobacteriaceae</taxon>
        <taxon>Bifidobacterium</taxon>
    </lineage>
</organism>
<comment type="caution">
    <text evidence="6">The sequence shown here is derived from an EMBL/GenBank/DDBJ whole genome shotgun (WGS) entry which is preliminary data.</text>
</comment>
<reference evidence="5 12" key="5">
    <citation type="submission" date="2023-01" db="EMBL/GenBank/DDBJ databases">
        <title>Human gut microbiome strain richness.</title>
        <authorList>
            <person name="Chen-Liaw A."/>
        </authorList>
    </citation>
    <scope>NUCLEOTIDE SEQUENCE [LARGE SCALE GENOMIC DNA]</scope>
    <source>
        <strain evidence="5 12">RTP21311st1_C8_RTP21311_201001</strain>
    </source>
</reference>
<accession>A0A173XU45</accession>
<dbReference type="AlphaFoldDB" id="A0A173XU45"/>
<evidence type="ECO:0000313" key="10">
    <source>
        <dbReference type="Proteomes" id="UP000331308"/>
    </source>
</evidence>
<evidence type="ECO:0000313" key="4">
    <source>
        <dbReference type="EMBL" id="MCB4879711.1"/>
    </source>
</evidence>
<reference evidence="4" key="4">
    <citation type="submission" date="2021-07" db="EMBL/GenBank/DDBJ databases">
        <title>Xylan utilisation by Bifidobacterium pseudocatenulatum.</title>
        <authorList>
            <person name="Watanabe Y."/>
        </authorList>
    </citation>
    <scope>NUCLEOTIDE SEQUENCE</scope>
    <source>
        <strain evidence="4">YIT12824</strain>
    </source>
</reference>
<evidence type="ECO:0000256" key="1">
    <source>
        <dbReference type="ARBA" id="ARBA00022679"/>
    </source>
</evidence>
<keyword evidence="2 6" id="KW-0418">Kinase</keyword>
<keyword evidence="11" id="KW-1185">Reference proteome</keyword>
<dbReference type="Proteomes" id="UP000216789">
    <property type="component" value="Unassembled WGS sequence"/>
</dbReference>
<reference evidence="8 11" key="3">
    <citation type="submission" date="2019-10" db="EMBL/GenBank/DDBJ databases">
        <authorList>
            <consortium name="Melissa Lawson"/>
            <person name="O'neill I."/>
        </authorList>
    </citation>
    <scope>NUCLEOTIDE SEQUENCE [LARGE SCALE GENOMIC DNA]</scope>
    <source>
        <strain evidence="8">LH_658</strain>
    </source>
</reference>
<reference evidence="7 10" key="2">
    <citation type="submission" date="2019-07" db="EMBL/GenBank/DDBJ databases">
        <authorList>
            <person name="Chang H.-W."/>
            <person name="Raman A."/>
            <person name="Venkatesh S."/>
            <person name="Gehrig J."/>
        </authorList>
    </citation>
    <scope>NUCLEOTIDE SEQUENCE [LARGE SCALE GENOMIC DNA]</scope>
    <source>
        <strain evidence="7">Bifidobacterium_pseudocatenulatum_LFYP_29</strain>
    </source>
</reference>
<gene>
    <name evidence="7" type="primary">psuK_1</name>
    <name evidence="8" type="ORF">BIFLH658_00551</name>
    <name evidence="7" type="ORF">BPLFYP29_00626</name>
    <name evidence="6" type="ORF">BPS1E_0457</name>
    <name evidence="4" type="ORF">KZP06_03040</name>
    <name evidence="5" type="ORF">PMN70_02020</name>
</gene>
<dbReference type="EMBL" id="JAHXEI010000001">
    <property type="protein sequence ID" value="MCB4879711.1"/>
    <property type="molecule type" value="Genomic_DNA"/>
</dbReference>
<dbReference type="Proteomes" id="UP001197735">
    <property type="component" value="Unassembled WGS sequence"/>
</dbReference>
<evidence type="ECO:0000313" key="9">
    <source>
        <dbReference type="Proteomes" id="UP000216789"/>
    </source>
</evidence>
<name>A0A173XU45_BIFPS</name>
<dbReference type="EMBL" id="JAQKRA010000001">
    <property type="protein sequence ID" value="MDB6490990.1"/>
    <property type="molecule type" value="Genomic_DNA"/>
</dbReference>
<evidence type="ECO:0000259" key="3">
    <source>
        <dbReference type="Pfam" id="PF00294"/>
    </source>
</evidence>
<dbReference type="InterPro" id="IPR029056">
    <property type="entry name" value="Ribokinase-like"/>
</dbReference>
<dbReference type="InterPro" id="IPR002173">
    <property type="entry name" value="Carboh/pur_kinase_PfkB_CS"/>
</dbReference>
<evidence type="ECO:0000313" key="12">
    <source>
        <dbReference type="Proteomes" id="UP001212008"/>
    </source>
</evidence>
<dbReference type="GO" id="GO:0050225">
    <property type="term" value="F:pseudouridine kinase activity"/>
    <property type="evidence" value="ECO:0007669"/>
    <property type="project" value="UniProtKB-EC"/>
</dbReference>
<dbReference type="InterPro" id="IPR011611">
    <property type="entry name" value="PfkB_dom"/>
</dbReference>
<dbReference type="Proteomes" id="UP000494211">
    <property type="component" value="Unassembled WGS sequence"/>
</dbReference>
<dbReference type="EC" id="2.7.1.83" evidence="7"/>
<dbReference type="PANTHER" id="PTHR10584:SF166">
    <property type="entry name" value="RIBOKINASE"/>
    <property type="match status" value="1"/>
</dbReference>
<dbReference type="Proteomes" id="UP000331308">
    <property type="component" value="Unassembled WGS sequence"/>
</dbReference>
<dbReference type="EMBL" id="CABHOD010000003">
    <property type="protein sequence ID" value="VUX62713.1"/>
    <property type="molecule type" value="Genomic_DNA"/>
</dbReference>
<dbReference type="EMBL" id="MNLB01000002">
    <property type="protein sequence ID" value="PAC73834.1"/>
    <property type="molecule type" value="Genomic_DNA"/>
</dbReference>
<dbReference type="EMBL" id="CABWJV010000001">
    <property type="protein sequence ID" value="VWQ14814.1"/>
    <property type="molecule type" value="Genomic_DNA"/>
</dbReference>
<sequence length="331" mass="35575">MADMTSGNTVPDRYVVVIGGMNMDICGRPTSTVVDRDSNPGVVSMSAGGVGQNIAQNMAHLGMPTYLITVYGDDENGKTLERSCAANNINLDYAAQLEGRRSSTYMFITDDTGDLLVAVNDMEICKEINPAFLESRLDFINGAAICLLDANLEPETMAWIGEHVTAPLFGDTVSTVKAHRFDTILNKMTVLKPNDLEASVLTGIGIADQYSAGAAAKTLLDRGVKNVFISLGANGILCARHENDEYSFKHVPPYRTEIATANGAGDAGMAAITWSFFDNPDRDLEEVGKIAQAASSIALECTKAVPDITVERIRKKMSGEIEPLLDEVRTA</sequence>
<evidence type="ECO:0000313" key="7">
    <source>
        <dbReference type="EMBL" id="VUX62713.1"/>
    </source>
</evidence>
<evidence type="ECO:0000313" key="11">
    <source>
        <dbReference type="Proteomes" id="UP000494211"/>
    </source>
</evidence>
<protein>
    <submittedName>
        <fullName evidence="4 6">Carbohydrate kinase</fullName>
    </submittedName>
    <submittedName>
        <fullName evidence="7">Pseudouridine kinase</fullName>
        <ecNumber evidence="7">2.7.1.83</ecNumber>
    </submittedName>
</protein>
<proteinExistence type="predicted"/>
<dbReference type="RefSeq" id="WP_004219556.1">
    <property type="nucleotide sequence ID" value="NZ_AP031419.1"/>
</dbReference>
<keyword evidence="1 7" id="KW-0808">Transferase</keyword>
<dbReference type="PANTHER" id="PTHR10584">
    <property type="entry name" value="SUGAR KINASE"/>
    <property type="match status" value="1"/>
</dbReference>
<dbReference type="CDD" id="cd01941">
    <property type="entry name" value="YeiC_kinase_like"/>
    <property type="match status" value="1"/>
</dbReference>
<dbReference type="STRING" id="28026.GCA_000940535_00610"/>